<proteinExistence type="predicted"/>
<protein>
    <submittedName>
        <fullName evidence="1">Uncharacterized protein</fullName>
    </submittedName>
</protein>
<reference evidence="1 2" key="1">
    <citation type="submission" date="2006-08" db="EMBL/GenBank/DDBJ databases">
        <title>Complete sequence of Maricaulis maris MCS10.</title>
        <authorList>
            <consortium name="US DOE Joint Genome Institute"/>
            <person name="Copeland A."/>
            <person name="Lucas S."/>
            <person name="Lapidus A."/>
            <person name="Barry K."/>
            <person name="Detter J.C."/>
            <person name="Glavina del Rio T."/>
            <person name="Hammon N."/>
            <person name="Israni S."/>
            <person name="Dalin E."/>
            <person name="Tice H."/>
            <person name="Pitluck S."/>
            <person name="Saunders E."/>
            <person name="Brettin T."/>
            <person name="Bruce D."/>
            <person name="Han C."/>
            <person name="Tapia R."/>
            <person name="Gilna P."/>
            <person name="Schmutz J."/>
            <person name="Larimer F."/>
            <person name="Land M."/>
            <person name="Hauser L."/>
            <person name="Kyrpides N."/>
            <person name="Mikhailova N."/>
            <person name="Viollier P."/>
            <person name="Stephens C."/>
            <person name="Richardson P."/>
        </authorList>
    </citation>
    <scope>NUCLEOTIDE SEQUENCE [LARGE SCALE GENOMIC DNA]</scope>
    <source>
        <strain evidence="1 2">MCS10</strain>
    </source>
</reference>
<accession>Q0ALP1</accession>
<organism evidence="1 2">
    <name type="scientific">Maricaulis maris (strain MCS10)</name>
    <name type="common">Caulobacter maris</name>
    <dbReference type="NCBI Taxonomy" id="394221"/>
    <lineage>
        <taxon>Bacteria</taxon>
        <taxon>Pseudomonadati</taxon>
        <taxon>Pseudomonadota</taxon>
        <taxon>Alphaproteobacteria</taxon>
        <taxon>Maricaulales</taxon>
        <taxon>Maricaulaceae</taxon>
        <taxon>Maricaulis</taxon>
    </lineage>
</organism>
<name>Q0ALP1_MARMM</name>
<evidence type="ECO:0000313" key="1">
    <source>
        <dbReference type="EMBL" id="ABI66802.1"/>
    </source>
</evidence>
<dbReference type="RefSeq" id="WP_011644446.1">
    <property type="nucleotide sequence ID" value="NC_008347.1"/>
</dbReference>
<sequence length="88" mass="8791" precursor="true">MATRPVFIAALLAIGIALPLTLPYASGAAVAVTVGPVALEASRAEGMAIRVDPACLGTDCPIASLRIAIIDRPTYMADLSGSALTGAP</sequence>
<gene>
    <name evidence="1" type="ordered locus">Mmar10_2516</name>
</gene>
<evidence type="ECO:0000313" key="2">
    <source>
        <dbReference type="Proteomes" id="UP000001964"/>
    </source>
</evidence>
<dbReference type="AlphaFoldDB" id="Q0ALP1"/>
<dbReference type="Proteomes" id="UP000001964">
    <property type="component" value="Chromosome"/>
</dbReference>
<dbReference type="HOGENOM" id="CLU_2465397_0_0_5"/>
<keyword evidence="2" id="KW-1185">Reference proteome</keyword>
<dbReference type="EMBL" id="CP000449">
    <property type="protein sequence ID" value="ABI66802.1"/>
    <property type="molecule type" value="Genomic_DNA"/>
</dbReference>
<dbReference type="KEGG" id="mmr:Mmar10_2516"/>